<evidence type="ECO:0000256" key="26">
    <source>
        <dbReference type="SAM" id="MobiDB-lite"/>
    </source>
</evidence>
<comment type="subunit">
    <text evidence="22">Interacts with CLK1 C-terminus. Associates with the U5 snRNP and NCOR1 deacetylase complexes. Identified in the spliceosome C complex.</text>
</comment>
<dbReference type="PANTHER" id="PTHR24058">
    <property type="entry name" value="DUAL SPECIFICITY PROTEIN KINASE"/>
    <property type="match status" value="1"/>
</dbReference>
<dbReference type="InterPro" id="IPR000719">
    <property type="entry name" value="Prot_kinase_dom"/>
</dbReference>
<keyword evidence="11" id="KW-0547">Nucleotide-binding</keyword>
<evidence type="ECO:0000256" key="7">
    <source>
        <dbReference type="ARBA" id="ARBA00022553"/>
    </source>
</evidence>
<evidence type="ECO:0000256" key="1">
    <source>
        <dbReference type="ARBA" id="ARBA00004123"/>
    </source>
</evidence>
<feature type="compositionally biased region" description="Polar residues" evidence="26">
    <location>
        <begin position="484"/>
        <end position="502"/>
    </location>
</feature>
<dbReference type="FunFam" id="3.30.200.20:FF:000123">
    <property type="entry name" value="serine/threonine-protein kinase PRP4 homolog"/>
    <property type="match status" value="1"/>
</dbReference>
<evidence type="ECO:0000256" key="19">
    <source>
        <dbReference type="ARBA" id="ARBA00023596"/>
    </source>
</evidence>
<keyword evidence="29" id="KW-1185">Reference proteome</keyword>
<evidence type="ECO:0000256" key="18">
    <source>
        <dbReference type="ARBA" id="ARBA00023242"/>
    </source>
</evidence>
<evidence type="ECO:0000256" key="20">
    <source>
        <dbReference type="ARBA" id="ARBA00023637"/>
    </source>
</evidence>
<keyword evidence="17" id="KW-0508">mRNA splicing</keyword>
<evidence type="ECO:0000256" key="12">
    <source>
        <dbReference type="ARBA" id="ARBA00022777"/>
    </source>
</evidence>
<feature type="compositionally biased region" description="Basic residues" evidence="26">
    <location>
        <begin position="35"/>
        <end position="65"/>
    </location>
</feature>
<accession>A0AAV6TZM8</accession>
<dbReference type="InterPro" id="IPR044092">
    <property type="entry name" value="STKc_PRP4"/>
</dbReference>
<dbReference type="GO" id="GO:0045292">
    <property type="term" value="P:mRNA cis splicing, via spliceosome"/>
    <property type="evidence" value="ECO:0007669"/>
    <property type="project" value="InterPro"/>
</dbReference>
<comment type="caution">
    <text evidence="28">The sequence shown here is derived from an EMBL/GenBank/DDBJ whole genome shotgun (WGS) entry which is preliminary data.</text>
</comment>
<dbReference type="InterPro" id="IPR050494">
    <property type="entry name" value="Ser_Thr_dual-spec_kinase"/>
</dbReference>
<dbReference type="GO" id="GO:0000776">
    <property type="term" value="C:kinetochore"/>
    <property type="evidence" value="ECO:0007669"/>
    <property type="project" value="UniProtKB-KW"/>
</dbReference>
<keyword evidence="8" id="KW-0507">mRNA processing</keyword>
<feature type="coiled-coil region" evidence="25">
    <location>
        <begin position="536"/>
        <end position="566"/>
    </location>
</feature>
<feature type="compositionally biased region" description="Basic residues" evidence="26">
    <location>
        <begin position="218"/>
        <end position="231"/>
    </location>
</feature>
<keyword evidence="4" id="KW-0158">Chromosome</keyword>
<keyword evidence="15" id="KW-0832">Ubl conjugation</keyword>
<dbReference type="Pfam" id="PF00069">
    <property type="entry name" value="Pkinase"/>
    <property type="match status" value="1"/>
</dbReference>
<feature type="region of interest" description="Disordered" evidence="26">
    <location>
        <begin position="1"/>
        <end position="78"/>
    </location>
</feature>
<evidence type="ECO:0000256" key="3">
    <source>
        <dbReference type="ARBA" id="ARBA00012513"/>
    </source>
</evidence>
<evidence type="ECO:0000256" key="8">
    <source>
        <dbReference type="ARBA" id="ARBA00022664"/>
    </source>
</evidence>
<dbReference type="PROSITE" id="PS00108">
    <property type="entry name" value="PROTEIN_KINASE_ST"/>
    <property type="match status" value="1"/>
</dbReference>
<evidence type="ECO:0000256" key="5">
    <source>
        <dbReference type="ARBA" id="ARBA00022499"/>
    </source>
</evidence>
<keyword evidence="25" id="KW-0175">Coiled coil</keyword>
<evidence type="ECO:0000256" key="16">
    <source>
        <dbReference type="ARBA" id="ARBA00022990"/>
    </source>
</evidence>
<dbReference type="Gene3D" id="3.30.200.20">
    <property type="entry name" value="Phosphorylase Kinase, domain 1"/>
    <property type="match status" value="1"/>
</dbReference>
<dbReference type="GO" id="GO:0005681">
    <property type="term" value="C:spliceosomal complex"/>
    <property type="evidence" value="ECO:0007669"/>
    <property type="project" value="UniProtKB-KW"/>
</dbReference>
<evidence type="ECO:0000256" key="22">
    <source>
        <dbReference type="ARBA" id="ARBA00046964"/>
    </source>
</evidence>
<feature type="compositionally biased region" description="Low complexity" evidence="26">
    <location>
        <begin position="400"/>
        <end position="414"/>
    </location>
</feature>
<feature type="compositionally biased region" description="Basic and acidic residues" evidence="26">
    <location>
        <begin position="426"/>
        <end position="441"/>
    </location>
</feature>
<dbReference type="SMART" id="SM00220">
    <property type="entry name" value="S_TKc"/>
    <property type="match status" value="1"/>
</dbReference>
<feature type="compositionally biased region" description="Basic and acidic residues" evidence="26">
    <location>
        <begin position="23"/>
        <end position="34"/>
    </location>
</feature>
<reference evidence="28 29" key="1">
    <citation type="journal article" date="2022" name="Nat. Ecol. Evol.">
        <title>A masculinizing supergene underlies an exaggerated male reproductive morph in a spider.</title>
        <authorList>
            <person name="Hendrickx F."/>
            <person name="De Corte Z."/>
            <person name="Sonet G."/>
            <person name="Van Belleghem S.M."/>
            <person name="Kostlbacher S."/>
            <person name="Vangestel C."/>
        </authorList>
    </citation>
    <scope>NUCLEOTIDE SEQUENCE [LARGE SCALE GENOMIC DNA]</scope>
    <source>
        <strain evidence="28">W744_W776</strain>
    </source>
</reference>
<dbReference type="GO" id="GO:0005524">
    <property type="term" value="F:ATP binding"/>
    <property type="evidence" value="ECO:0007669"/>
    <property type="project" value="UniProtKB-KW"/>
</dbReference>
<dbReference type="AlphaFoldDB" id="A0AAV6TZM8"/>
<keyword evidence="6" id="KW-0723">Serine/threonine-protein kinase</keyword>
<keyword evidence="10" id="KW-0747">Spliceosome</keyword>
<feature type="compositionally biased region" description="Basic and acidic residues" evidence="26">
    <location>
        <begin position="138"/>
        <end position="155"/>
    </location>
</feature>
<comment type="similarity">
    <text evidence="19">Belongs to the protein kinase superfamily. CMGC Ser/Thr protein kinase family.</text>
</comment>
<dbReference type="Gene3D" id="1.10.510.10">
    <property type="entry name" value="Transferase(Phosphotransferase) domain 1"/>
    <property type="match status" value="1"/>
</dbReference>
<dbReference type="EMBL" id="JAFNEN010000773">
    <property type="protein sequence ID" value="KAG8177562.1"/>
    <property type="molecule type" value="Genomic_DNA"/>
</dbReference>
<protein>
    <recommendedName>
        <fullName evidence="20">Serine/threonine-protein kinase PRP4 homolog</fullName>
        <ecNumber evidence="3">2.7.11.1</ecNumber>
    </recommendedName>
    <alternativeName>
        <fullName evidence="21">PRP4 pre-mRNA-processing factor 4 homolog</fullName>
    </alternativeName>
</protein>
<keyword evidence="18" id="KW-0539">Nucleus</keyword>
<evidence type="ECO:0000256" key="17">
    <source>
        <dbReference type="ARBA" id="ARBA00023187"/>
    </source>
</evidence>
<evidence type="ECO:0000256" key="13">
    <source>
        <dbReference type="ARBA" id="ARBA00022838"/>
    </source>
</evidence>
<dbReference type="EC" id="2.7.11.1" evidence="3"/>
<evidence type="ECO:0000256" key="21">
    <source>
        <dbReference type="ARBA" id="ARBA00031858"/>
    </source>
</evidence>
<evidence type="ECO:0000256" key="24">
    <source>
        <dbReference type="ARBA" id="ARBA00048977"/>
    </source>
</evidence>
<dbReference type="PANTHER" id="PTHR24058:SF103">
    <property type="entry name" value="SERINE_THREONINE-PROTEIN KINASE PRP4 HOMOLOG"/>
    <property type="match status" value="1"/>
</dbReference>
<comment type="subcellular location">
    <subcellularLocation>
        <location evidence="2">Chromosome</location>
        <location evidence="2">Centromere</location>
        <location evidence="2">Kinetochore</location>
    </subcellularLocation>
    <subcellularLocation>
        <location evidence="1">Nucleus</location>
    </subcellularLocation>
</comment>
<proteinExistence type="inferred from homology"/>
<feature type="compositionally biased region" description="Acidic residues" evidence="26">
    <location>
        <begin position="442"/>
        <end position="462"/>
    </location>
</feature>
<keyword evidence="5" id="KW-1017">Isopeptide bond</keyword>
<feature type="region of interest" description="Disordered" evidence="26">
    <location>
        <begin position="134"/>
        <end position="504"/>
    </location>
</feature>
<dbReference type="FunFam" id="1.10.510.10:FF:000078">
    <property type="entry name" value="Serine/threonine-protein kinase PRP4 homolog"/>
    <property type="match status" value="1"/>
</dbReference>
<keyword evidence="7" id="KW-0597">Phosphoprotein</keyword>
<keyword evidence="13" id="KW-0995">Kinetochore</keyword>
<name>A0AAV6TZM8_9ARAC</name>
<keyword evidence="12" id="KW-0418">Kinase</keyword>
<gene>
    <name evidence="28" type="ORF">JTE90_026191</name>
</gene>
<feature type="compositionally biased region" description="Basic and acidic residues" evidence="26">
    <location>
        <begin position="341"/>
        <end position="395"/>
    </location>
</feature>
<evidence type="ECO:0000256" key="9">
    <source>
        <dbReference type="ARBA" id="ARBA00022679"/>
    </source>
</evidence>
<sequence>MMDAMLPNGKTILNTESDDEEESTNHPRKMSDGGKKKKKKHHKHKKHKHGHKSKKSSESRHKHSRHSSDKKEVSSMELDELEQQKALIEAKLAQVEAAVHHSLVSAEYGSSDEASPARIAITIPNVEGDATVRTISLESKKKDVPKPEKDSEPKRKVIVVQKEVKAVKDQEDVPSSSKRKGHDDKPPQKRERRNSVEIIHSDIKPRKSPARTTSNDRPRRRSPSPDRHKRGSSSGRRTSPPRRKSPPKRRASPPHRRPQSPVRRASPPHTRKASPRRKSPHRRSPARRASPPARRRSPSPRASLHKTGSDASDARQRRRSRSPIRRSTDRNPDPRAPARNLDPRGPERNLDPRGPERNLDPRGPDRSRNDRGRLRSPDRNGRSVRDRRRSIDRSSRSRNSRASPRGRSNRGSNDQSHDSKHRRGDKFKDSLSEGQHAAHEESSDDQNVDIDLEDEEEEDEEAVIQRRRQQRQELLKRLGVEQPQMGSGLSSPVRSNSGTETPDSAIIGDEAAANFLAEQDDQSNDFEASVMDKRKIMGLQEEEERLAEKESEAAEKKKKLDMFSEADNFCADLSPGASRLISVTGQENPNLTDNWDDAEGYYRVRTGEVLDTRYTVYGYTGQGVFSNVIRARDMARGNQDVAIKIIRNNEIMHKTGLKELEILRRLNDADPDDKFHCLRLFRNFFHKQHLCLVFEPLCMNLREILKKYGKDVGLHIKAVRSYSQQLFLALKLLKRCNILHADIKPDNILVNDRKLVLKLCDFGSASHVAENEVTPYLVSRFYRSPEIILGLQYDFGIDTWSVGCTLYELYTGKIMFPGKSNNQMLKNFMDLKGKFPNKLIKKGAFREQHFNSSCNFLSHEVDKVTEREKVVVLTNINPSRDLQAELVGSQRLPDDQYRKVCTHAPLHTGEDMKELRTIVKVKRNFSLPRLAVDIH</sequence>
<dbReference type="GO" id="GO:0004674">
    <property type="term" value="F:protein serine/threonine kinase activity"/>
    <property type="evidence" value="ECO:0007669"/>
    <property type="project" value="UniProtKB-KW"/>
</dbReference>
<evidence type="ECO:0000313" key="28">
    <source>
        <dbReference type="EMBL" id="KAG8177562.1"/>
    </source>
</evidence>
<evidence type="ECO:0000256" key="14">
    <source>
        <dbReference type="ARBA" id="ARBA00022840"/>
    </source>
</evidence>
<feature type="compositionally biased region" description="Basic and acidic residues" evidence="26">
    <location>
        <begin position="181"/>
        <end position="205"/>
    </location>
</feature>
<dbReference type="CDD" id="cd14135">
    <property type="entry name" value="STKc_PRP4"/>
    <property type="match status" value="1"/>
</dbReference>
<keyword evidence="16" id="KW-0007">Acetylation</keyword>
<evidence type="ECO:0000256" key="15">
    <source>
        <dbReference type="ARBA" id="ARBA00022843"/>
    </source>
</evidence>
<evidence type="ECO:0000256" key="11">
    <source>
        <dbReference type="ARBA" id="ARBA00022741"/>
    </source>
</evidence>
<evidence type="ECO:0000259" key="27">
    <source>
        <dbReference type="PROSITE" id="PS50011"/>
    </source>
</evidence>
<keyword evidence="14" id="KW-0067">ATP-binding</keyword>
<evidence type="ECO:0000313" key="29">
    <source>
        <dbReference type="Proteomes" id="UP000827092"/>
    </source>
</evidence>
<evidence type="ECO:0000256" key="4">
    <source>
        <dbReference type="ARBA" id="ARBA00022454"/>
    </source>
</evidence>
<dbReference type="PROSITE" id="PS50011">
    <property type="entry name" value="PROTEIN_KINASE_DOM"/>
    <property type="match status" value="1"/>
</dbReference>
<feature type="compositionally biased region" description="Basic and acidic residues" evidence="26">
    <location>
        <begin position="162"/>
        <end position="171"/>
    </location>
</feature>
<dbReference type="Proteomes" id="UP000827092">
    <property type="component" value="Unassembled WGS sequence"/>
</dbReference>
<evidence type="ECO:0000256" key="23">
    <source>
        <dbReference type="ARBA" id="ARBA00048659"/>
    </source>
</evidence>
<feature type="compositionally biased region" description="Basic residues" evidence="26">
    <location>
        <begin position="239"/>
        <end position="258"/>
    </location>
</feature>
<evidence type="ECO:0000256" key="10">
    <source>
        <dbReference type="ARBA" id="ARBA00022728"/>
    </source>
</evidence>
<dbReference type="InterPro" id="IPR011009">
    <property type="entry name" value="Kinase-like_dom_sf"/>
</dbReference>
<feature type="compositionally biased region" description="Basic and acidic residues" evidence="26">
    <location>
        <begin position="470"/>
        <end position="479"/>
    </location>
</feature>
<evidence type="ECO:0000256" key="2">
    <source>
        <dbReference type="ARBA" id="ARBA00004629"/>
    </source>
</evidence>
<organism evidence="28 29">
    <name type="scientific">Oedothorax gibbosus</name>
    <dbReference type="NCBI Taxonomy" id="931172"/>
    <lineage>
        <taxon>Eukaryota</taxon>
        <taxon>Metazoa</taxon>
        <taxon>Ecdysozoa</taxon>
        <taxon>Arthropoda</taxon>
        <taxon>Chelicerata</taxon>
        <taxon>Arachnida</taxon>
        <taxon>Araneae</taxon>
        <taxon>Araneomorphae</taxon>
        <taxon>Entelegynae</taxon>
        <taxon>Araneoidea</taxon>
        <taxon>Linyphiidae</taxon>
        <taxon>Erigoninae</taxon>
        <taxon>Oedothorax</taxon>
    </lineage>
</organism>
<evidence type="ECO:0000256" key="6">
    <source>
        <dbReference type="ARBA" id="ARBA00022527"/>
    </source>
</evidence>
<comment type="catalytic activity">
    <reaction evidence="24">
        <text>L-seryl-[protein] + ATP = O-phospho-L-seryl-[protein] + ADP + H(+)</text>
        <dbReference type="Rhea" id="RHEA:17989"/>
        <dbReference type="Rhea" id="RHEA-COMP:9863"/>
        <dbReference type="Rhea" id="RHEA-COMP:11604"/>
        <dbReference type="ChEBI" id="CHEBI:15378"/>
        <dbReference type="ChEBI" id="CHEBI:29999"/>
        <dbReference type="ChEBI" id="CHEBI:30616"/>
        <dbReference type="ChEBI" id="CHEBI:83421"/>
        <dbReference type="ChEBI" id="CHEBI:456216"/>
        <dbReference type="EC" id="2.7.11.1"/>
    </reaction>
    <physiologicalReaction direction="left-to-right" evidence="24">
        <dbReference type="Rhea" id="RHEA:17990"/>
    </physiologicalReaction>
</comment>
<keyword evidence="9" id="KW-0808">Transferase</keyword>
<dbReference type="InterPro" id="IPR008271">
    <property type="entry name" value="Ser/Thr_kinase_AS"/>
</dbReference>
<feature type="compositionally biased region" description="Basic residues" evidence="26">
    <location>
        <begin position="269"/>
        <end position="286"/>
    </location>
</feature>
<evidence type="ECO:0000256" key="25">
    <source>
        <dbReference type="SAM" id="Coils"/>
    </source>
</evidence>
<dbReference type="SUPFAM" id="SSF56112">
    <property type="entry name" value="Protein kinase-like (PK-like)"/>
    <property type="match status" value="1"/>
</dbReference>
<feature type="domain" description="Protein kinase" evidence="27">
    <location>
        <begin position="614"/>
        <end position="935"/>
    </location>
</feature>
<comment type="catalytic activity">
    <reaction evidence="23">
        <text>L-threonyl-[protein] + ATP = O-phospho-L-threonyl-[protein] + ADP + H(+)</text>
        <dbReference type="Rhea" id="RHEA:46608"/>
        <dbReference type="Rhea" id="RHEA-COMP:11060"/>
        <dbReference type="Rhea" id="RHEA-COMP:11605"/>
        <dbReference type="ChEBI" id="CHEBI:15378"/>
        <dbReference type="ChEBI" id="CHEBI:30013"/>
        <dbReference type="ChEBI" id="CHEBI:30616"/>
        <dbReference type="ChEBI" id="CHEBI:61977"/>
        <dbReference type="ChEBI" id="CHEBI:456216"/>
        <dbReference type="EC" id="2.7.11.1"/>
    </reaction>
    <physiologicalReaction direction="left-to-right" evidence="23">
        <dbReference type="Rhea" id="RHEA:46609"/>
    </physiologicalReaction>
</comment>